<evidence type="ECO:0000256" key="12">
    <source>
        <dbReference type="HAMAP-Rule" id="MF_03119"/>
    </source>
</evidence>
<keyword evidence="3 12" id="KW-0963">Cytoplasm</keyword>
<dbReference type="SUPFAM" id="SSF56112">
    <property type="entry name" value="Protein kinase-like (PK-like)"/>
    <property type="match status" value="1"/>
</dbReference>
<evidence type="ECO:0000256" key="1">
    <source>
        <dbReference type="ARBA" id="ARBA00010165"/>
    </source>
</evidence>
<dbReference type="Gene3D" id="3.30.200.20">
    <property type="entry name" value="Phosphorylase Kinase, domain 1"/>
    <property type="match status" value="1"/>
</dbReference>
<dbReference type="NCBIfam" id="TIGR00524">
    <property type="entry name" value="eIF-2B_rel"/>
    <property type="match status" value="1"/>
</dbReference>
<dbReference type="PANTHER" id="PTHR34273:SF2">
    <property type="entry name" value="METHYLTHIORIBOSE KINASE"/>
    <property type="match status" value="1"/>
</dbReference>
<dbReference type="Gene3D" id="3.90.1200.10">
    <property type="match status" value="1"/>
</dbReference>
<keyword evidence="4 12" id="KW-0028">Amino-acid biosynthesis</keyword>
<organism evidence="14 15">
    <name type="scientific">Edaphochlamys debaryana</name>
    <dbReference type="NCBI Taxonomy" id="47281"/>
    <lineage>
        <taxon>Eukaryota</taxon>
        <taxon>Viridiplantae</taxon>
        <taxon>Chlorophyta</taxon>
        <taxon>core chlorophytes</taxon>
        <taxon>Chlorophyceae</taxon>
        <taxon>CS clade</taxon>
        <taxon>Chlamydomonadales</taxon>
        <taxon>Chlamydomonadales incertae sedis</taxon>
        <taxon>Edaphochlamys</taxon>
    </lineage>
</organism>
<dbReference type="InterPro" id="IPR042529">
    <property type="entry name" value="IF_2B-like_C"/>
</dbReference>
<comment type="pathway">
    <text evidence="12">Amino-acid biosynthesis; L-methionine biosynthesis via salvage pathway; L-methionine from S-methyl-5-thio-alpha-D-ribose 1-phosphate: step 1/6.</text>
</comment>
<protein>
    <recommendedName>
        <fullName evidence="12">Methylthioribose-1-phosphate isomerase</fullName>
        <shortName evidence="12">M1Pi</shortName>
        <shortName evidence="12">MTR-1-P isomerase</shortName>
        <ecNumber evidence="12">5.3.1.23</ecNumber>
    </recommendedName>
    <alternativeName>
        <fullName evidence="12">S-methyl-5-thioribose-1-phosphate isomerase</fullName>
    </alternativeName>
    <alternativeName>
        <fullName evidence="12">Translation initiation factor eIF-2B subunit alpha/beta/delta-like protein</fullName>
    </alternativeName>
</protein>
<dbReference type="OrthoDB" id="2461at2759"/>
<feature type="active site" description="Proton donor" evidence="12">
    <location>
        <position position="262"/>
    </location>
</feature>
<evidence type="ECO:0000256" key="5">
    <source>
        <dbReference type="ARBA" id="ARBA00022679"/>
    </source>
</evidence>
<comment type="subunit">
    <text evidence="2">Homodimer.</text>
</comment>
<dbReference type="NCBIfam" id="TIGR01767">
    <property type="entry name" value="MTRK"/>
    <property type="match status" value="1"/>
</dbReference>
<evidence type="ECO:0000313" key="14">
    <source>
        <dbReference type="EMBL" id="KAG2501521.1"/>
    </source>
</evidence>
<dbReference type="SUPFAM" id="SSF100950">
    <property type="entry name" value="NagB/RpiA/CoA transferase-like"/>
    <property type="match status" value="1"/>
</dbReference>
<keyword evidence="6" id="KW-0547">Nucleotide-binding</keyword>
<evidence type="ECO:0000256" key="3">
    <source>
        <dbReference type="ARBA" id="ARBA00022490"/>
    </source>
</evidence>
<gene>
    <name evidence="14" type="ORF">HYH03_000028</name>
</gene>
<dbReference type="Pfam" id="PF01636">
    <property type="entry name" value="APH"/>
    <property type="match status" value="1"/>
</dbReference>
<dbReference type="GO" id="GO:0005737">
    <property type="term" value="C:cytoplasm"/>
    <property type="evidence" value="ECO:0007669"/>
    <property type="project" value="UniProtKB-SubCell"/>
</dbReference>
<feature type="site" description="Transition state stabilizer" evidence="12">
    <location>
        <position position="182"/>
    </location>
</feature>
<dbReference type="InterPro" id="IPR037171">
    <property type="entry name" value="NagB/RpiA_transferase-like"/>
</dbReference>
<sequence>MASCDVSKLQAIRYERGSLQLLDQRLLPFQTVYLEVPDVKAAWTQIRDMVVRGAPAIGVTGALSMAVELTNHKGSGEAFKTVAQAVEFIETTLDFLVTSRPTAVNLADSCNKLKAVTEAAAGAEGATPYTVCAAVIAAAEATLAEDIAANRSMGAHGAAALLAAAKARGRGVNGRLRVLTHCNTGSLATAGYGTALGVIRALHEQGHLEHAFCTETRPYNQGARLTAFELQHDGLPSTLICDSAVAALMSHGQVDAVVVGADRVVANGDTANKIGTNALSIAAGHFGIPFFIAAPTTTLDPNLPSGDHIVIEQRSHEEVTHFRGERVAAHGIGVWNPSFDVAPGGLIEGIITEKGMIPKRDGVFLVRSFMAKLGLWQPPPGTSPDQADAQAAAAHHRFRALDCEAVKHYVAARPALQQRVGPADSVESWTVKEVGDGNINFVFILEGPGGALCVKQALPYVRCVGESWPLTQDRVRIESEVLAEEAAVCPQHVPAVYLYDSDMSLIAMRYLAPPFLILRRGLIAGAMYPRLAEHLAAFLASTLFHTSLIKLDATAFRAKIAKYTNDEMCRLTEQVIFTEPYVKADNNKWTSPQLDADVAELQSDVAAKLAISQLKDLFISRPQALLHGDLHTGSMMVTDAETVVIDPEFAFYGPMAFDVGKILANLLLAFFAADGHEAASGQSRQAQRDWLLGCIRDTWNGFSASFRALWTEHAGAGDLYPAAFAGAAAPGGTELLAAAQAAFMDHLFHETAQFMGAFVIRRLVGIAHVADMDSIADADVRAACERRALRFGRSLLVHGARGPLHSIEALTEAAAAARD</sequence>
<dbReference type="InterPro" id="IPR011009">
    <property type="entry name" value="Kinase-like_dom_sf"/>
</dbReference>
<dbReference type="GO" id="GO:0005634">
    <property type="term" value="C:nucleus"/>
    <property type="evidence" value="ECO:0007669"/>
    <property type="project" value="UniProtKB-SubCell"/>
</dbReference>
<evidence type="ECO:0000256" key="4">
    <source>
        <dbReference type="ARBA" id="ARBA00022605"/>
    </source>
</evidence>
<dbReference type="FunFam" id="1.20.120.420:FF:000003">
    <property type="entry name" value="Methylthioribose-1-phosphate isomerase"/>
    <property type="match status" value="1"/>
</dbReference>
<dbReference type="GO" id="GO:0046522">
    <property type="term" value="F:S-methyl-5-thioribose kinase activity"/>
    <property type="evidence" value="ECO:0007669"/>
    <property type="project" value="InterPro"/>
</dbReference>
<evidence type="ECO:0000256" key="10">
    <source>
        <dbReference type="ARBA" id="ARBA00023235"/>
    </source>
</evidence>
<comment type="similarity">
    <text evidence="12">Belongs to the eIF-2B alpha/beta/delta subunits family. MtnA subfamily.</text>
</comment>
<reference evidence="14" key="1">
    <citation type="journal article" date="2020" name="bioRxiv">
        <title>Comparative genomics of Chlamydomonas.</title>
        <authorList>
            <person name="Craig R.J."/>
            <person name="Hasan A.R."/>
            <person name="Ness R.W."/>
            <person name="Keightley P.D."/>
        </authorList>
    </citation>
    <scope>NUCLEOTIDE SEQUENCE</scope>
    <source>
        <strain evidence="14">CCAP 11/70</strain>
    </source>
</reference>
<evidence type="ECO:0000256" key="6">
    <source>
        <dbReference type="ARBA" id="ARBA00022741"/>
    </source>
</evidence>
<keyword evidence="7" id="KW-0418">Kinase</keyword>
<comment type="function">
    <text evidence="12">Catalyzes the interconversion of methylthioribose-1-phosphate (MTR-1-P) into methylthioribulose-1-phosphate (MTRu-1-P).</text>
</comment>
<comment type="catalytic activity">
    <reaction evidence="12">
        <text>5-(methylsulfanyl)-alpha-D-ribose 1-phosphate = 5-(methylsulfanyl)-D-ribulose 1-phosphate</text>
        <dbReference type="Rhea" id="RHEA:19989"/>
        <dbReference type="ChEBI" id="CHEBI:58533"/>
        <dbReference type="ChEBI" id="CHEBI:58548"/>
        <dbReference type="EC" id="5.3.1.23"/>
    </reaction>
</comment>
<comment type="subcellular location">
    <subcellularLocation>
        <location evidence="12">Cytoplasm</location>
    </subcellularLocation>
    <subcellularLocation>
        <location evidence="12">Nucleus</location>
    </subcellularLocation>
</comment>
<dbReference type="EC" id="5.3.1.23" evidence="12"/>
<dbReference type="FunFam" id="3.40.50.10470:FF:000003">
    <property type="entry name" value="Methylthioribose-1-phosphate isomerase"/>
    <property type="match status" value="1"/>
</dbReference>
<dbReference type="GO" id="GO:0046523">
    <property type="term" value="F:S-methyl-5-thioribose-1-phosphate isomerase activity"/>
    <property type="evidence" value="ECO:0007669"/>
    <property type="project" value="UniProtKB-UniRule"/>
</dbReference>
<dbReference type="GO" id="GO:0005524">
    <property type="term" value="F:ATP binding"/>
    <property type="evidence" value="ECO:0007669"/>
    <property type="project" value="UniProtKB-KW"/>
</dbReference>
<dbReference type="AlphaFoldDB" id="A0A836C5S4"/>
<keyword evidence="5" id="KW-0808">Transferase</keyword>
<dbReference type="Gene3D" id="3.40.50.10470">
    <property type="entry name" value="Translation initiation factor eif-2b, domain 2"/>
    <property type="match status" value="1"/>
</dbReference>
<keyword evidence="11 12" id="KW-0539">Nucleus</keyword>
<dbReference type="NCBIfam" id="NF004326">
    <property type="entry name" value="PRK05720.1"/>
    <property type="match status" value="1"/>
</dbReference>
<dbReference type="GO" id="GO:0019509">
    <property type="term" value="P:L-methionine salvage from methylthioadenosine"/>
    <property type="evidence" value="ECO:0007669"/>
    <property type="project" value="UniProtKB-UniRule"/>
</dbReference>
<dbReference type="HAMAP" id="MF_01678">
    <property type="entry name" value="Salvage_MtnA"/>
    <property type="match status" value="1"/>
</dbReference>
<comment type="similarity">
    <text evidence="1">Belongs to the methylthioribose kinase family.</text>
</comment>
<feature type="domain" description="Aminoglycoside phosphotransferase" evidence="13">
    <location>
        <begin position="430"/>
        <end position="684"/>
    </location>
</feature>
<dbReference type="Gene3D" id="1.20.120.420">
    <property type="entry name" value="translation initiation factor eif-2b, domain 1"/>
    <property type="match status" value="1"/>
</dbReference>
<dbReference type="PANTHER" id="PTHR34273">
    <property type="entry name" value="METHYLTHIORIBOSE KINASE"/>
    <property type="match status" value="1"/>
</dbReference>
<evidence type="ECO:0000256" key="11">
    <source>
        <dbReference type="ARBA" id="ARBA00023242"/>
    </source>
</evidence>
<keyword evidence="8" id="KW-0067">ATP-binding</keyword>
<dbReference type="EMBL" id="JAEHOE010000001">
    <property type="protein sequence ID" value="KAG2501521.1"/>
    <property type="molecule type" value="Genomic_DNA"/>
</dbReference>
<keyword evidence="15" id="KW-1185">Reference proteome</keyword>
<evidence type="ECO:0000313" key="15">
    <source>
        <dbReference type="Proteomes" id="UP000612055"/>
    </source>
</evidence>
<dbReference type="InterPro" id="IPR011559">
    <property type="entry name" value="Initiation_fac_2B_a/b/d"/>
</dbReference>
<dbReference type="NCBIfam" id="TIGR00512">
    <property type="entry name" value="salvage_mtnA"/>
    <property type="match status" value="1"/>
</dbReference>
<keyword evidence="10 12" id="KW-0413">Isomerase</keyword>
<dbReference type="InterPro" id="IPR009212">
    <property type="entry name" value="Methylthioribose_kinase"/>
</dbReference>
<dbReference type="InterPro" id="IPR000649">
    <property type="entry name" value="IF-2B-related"/>
</dbReference>
<evidence type="ECO:0000256" key="9">
    <source>
        <dbReference type="ARBA" id="ARBA00023167"/>
    </source>
</evidence>
<dbReference type="Proteomes" id="UP000612055">
    <property type="component" value="Unassembled WGS sequence"/>
</dbReference>
<name>A0A836C5S4_9CHLO</name>
<evidence type="ECO:0000256" key="2">
    <source>
        <dbReference type="ARBA" id="ARBA00011738"/>
    </source>
</evidence>
<accession>A0A836C5S4</accession>
<evidence type="ECO:0000256" key="8">
    <source>
        <dbReference type="ARBA" id="ARBA00022840"/>
    </source>
</evidence>
<comment type="caution">
    <text evidence="14">The sequence shown here is derived from an EMBL/GenBank/DDBJ whole genome shotgun (WGS) entry which is preliminary data.</text>
</comment>
<proteinExistence type="inferred from homology"/>
<dbReference type="Pfam" id="PF01008">
    <property type="entry name" value="IF-2B"/>
    <property type="match status" value="1"/>
</dbReference>
<dbReference type="InterPro" id="IPR002575">
    <property type="entry name" value="Aminoglycoside_PTrfase"/>
</dbReference>
<evidence type="ECO:0000256" key="7">
    <source>
        <dbReference type="ARBA" id="ARBA00022777"/>
    </source>
</evidence>
<dbReference type="InterPro" id="IPR027363">
    <property type="entry name" value="M1Pi_N"/>
</dbReference>
<dbReference type="UniPathway" id="UPA00904">
    <property type="reaction ID" value="UER00874"/>
</dbReference>
<evidence type="ECO:0000259" key="13">
    <source>
        <dbReference type="Pfam" id="PF01636"/>
    </source>
</evidence>
<keyword evidence="9 12" id="KW-0486">Methionine biosynthesis</keyword>
<dbReference type="InterPro" id="IPR005251">
    <property type="entry name" value="IF-M1Pi"/>
</dbReference>